<evidence type="ECO:0000256" key="1">
    <source>
        <dbReference type="ARBA" id="ARBA00004496"/>
    </source>
</evidence>
<keyword evidence="11" id="KW-0267">Excision nuclease</keyword>
<evidence type="ECO:0000256" key="15">
    <source>
        <dbReference type="ARBA" id="ARBA00039316"/>
    </source>
</evidence>
<dbReference type="GO" id="GO:0016887">
    <property type="term" value="F:ATP hydrolysis activity"/>
    <property type="evidence" value="ECO:0007669"/>
    <property type="project" value="InterPro"/>
</dbReference>
<dbReference type="InterPro" id="IPR041552">
    <property type="entry name" value="UvrA_DNA-bd"/>
</dbReference>
<keyword evidence="2" id="KW-0963">Cytoplasm</keyword>
<organism evidence="18 19">
    <name type="scientific">Ligilactobacillus pobuzihii</name>
    <dbReference type="NCBI Taxonomy" id="449659"/>
    <lineage>
        <taxon>Bacteria</taxon>
        <taxon>Bacillati</taxon>
        <taxon>Bacillota</taxon>
        <taxon>Bacilli</taxon>
        <taxon>Lactobacillales</taxon>
        <taxon>Lactobacillaceae</taxon>
        <taxon>Ligilactobacillus</taxon>
    </lineage>
</organism>
<name>A0A0R2LIZ3_9LACO</name>
<evidence type="ECO:0000256" key="13">
    <source>
        <dbReference type="ARBA" id="ARBA00023204"/>
    </source>
</evidence>
<sequence length="855" mass="93184">MVMLKVFVNWGDHVRSYENSIPMKIEVRDAYVHNLKHIDIDIPLHQVVAVSGLSGSGKSSLALGVLYSEGSRRYLSALSTYTRRRVTQASPAQVSAVRYLPAAIALRQRPSVPGSRSTVGTMTETLNVVRLMFSRLASHRCPNGHQISPTIEIARKMAVSGDEMGKISCPVCGVKFAVPSAEDFAFNSGGACPTCGGSGQIRQIDPQTLIEDPSKSLEDGAVASWHLPGRNFMPYVIEQMGVRINVPYQDLTAHEKDLVLHGEKKQYKISIPSSTGRVFNMDHALYENAYQAVEDTAKNSTNERTLARLNRFYNFAECPTCQGTRVAPHLLTSLLDGKNIAEVSAMTLEDLAQFVNELVGHLPENMQKMAQQITKELTQSLTPLLELGLNYLSLDRPSASLSTGELQRIQLVKTLHSQTTGVLYVLDEPSIGLHPANVTGLIDIIHRLVKMGNSVVVVEHDPTIIAASDYIIETGPGAGKVGGHIIAQGTPAKIKKNRNSLIAPYLTHTKKLSQRQVSAKKHIFDQGRIGLHVTDKFNLHDVTADFPLQRLSVVSGFSGAGKTSLILDSLIPAIKAQQKGNPLPTHVDRLDNEQIKTVKMIDSTPVGKNVRSTVATYSGVFDYIRSLFAATSAAKKKKFTASRFSYNVKAGACPTCKGTGVINLDIQYLPDMEETCPTCGGLRYNEDTQQVKWNGYSIADILNLSIAEALSVFENQPIIYQTLKLLNEIGLGYLVLGEGTPALSGGEAQRLKLAAQMGHEQKGTLFVFDEPTVGLHPKDVEVLLDVFERLLSQGATIIVIEHNLQMIANADYCLDLGPKGGQQGGQILVAGTIQQLSNNASSFTGKYLQAEFMTE</sequence>
<dbReference type="Gene3D" id="3.40.50.300">
    <property type="entry name" value="P-loop containing nucleotide triphosphate hydrolases"/>
    <property type="match status" value="2"/>
</dbReference>
<evidence type="ECO:0000256" key="12">
    <source>
        <dbReference type="ARBA" id="ARBA00023125"/>
    </source>
</evidence>
<dbReference type="InterPro" id="IPR027417">
    <property type="entry name" value="P-loop_NTPase"/>
</dbReference>
<evidence type="ECO:0000256" key="7">
    <source>
        <dbReference type="ARBA" id="ARBA00022769"/>
    </source>
</evidence>
<dbReference type="Pfam" id="PF17755">
    <property type="entry name" value="UvrA_DNA-bind"/>
    <property type="match status" value="1"/>
</dbReference>
<evidence type="ECO:0000256" key="9">
    <source>
        <dbReference type="ARBA" id="ARBA00022833"/>
    </source>
</evidence>
<dbReference type="Gene3D" id="1.20.1580.10">
    <property type="entry name" value="ABC transporter ATPase like domain"/>
    <property type="match status" value="2"/>
</dbReference>
<keyword evidence="12" id="KW-0238">DNA-binding</keyword>
<keyword evidence="4" id="KW-0677">Repeat</keyword>
<proteinExistence type="inferred from homology"/>
<keyword evidence="10" id="KW-0067">ATP-binding</keyword>
<dbReference type="PROSITE" id="PS00211">
    <property type="entry name" value="ABC_TRANSPORTER_1"/>
    <property type="match status" value="1"/>
</dbReference>
<feature type="domain" description="UvrA DNA-binding" evidence="17">
    <location>
        <begin position="205"/>
        <end position="308"/>
    </location>
</feature>
<keyword evidence="6" id="KW-0227">DNA damage</keyword>
<dbReference type="STRING" id="449659.IV66_GL000268"/>
<dbReference type="SUPFAM" id="SSF52540">
    <property type="entry name" value="P-loop containing nucleoside triphosphate hydrolases"/>
    <property type="match status" value="3"/>
</dbReference>
<dbReference type="AlphaFoldDB" id="A0A0R2LIZ3"/>
<protein>
    <recommendedName>
        <fullName evidence="15">UvrABC system protein A</fullName>
    </recommendedName>
    <alternativeName>
        <fullName evidence="16">Excinuclease ABC subunit A</fullName>
    </alternativeName>
</protein>
<keyword evidence="5" id="KW-0547">Nucleotide-binding</keyword>
<dbReference type="Proteomes" id="UP000051886">
    <property type="component" value="Unassembled WGS sequence"/>
</dbReference>
<dbReference type="PANTHER" id="PTHR43152">
    <property type="entry name" value="UVRABC SYSTEM PROTEIN A"/>
    <property type="match status" value="1"/>
</dbReference>
<evidence type="ECO:0000256" key="11">
    <source>
        <dbReference type="ARBA" id="ARBA00022881"/>
    </source>
</evidence>
<dbReference type="GO" id="GO:0003677">
    <property type="term" value="F:DNA binding"/>
    <property type="evidence" value="ECO:0007669"/>
    <property type="project" value="UniProtKB-KW"/>
</dbReference>
<dbReference type="GO" id="GO:0005737">
    <property type="term" value="C:cytoplasm"/>
    <property type="evidence" value="ECO:0007669"/>
    <property type="project" value="UniProtKB-SubCell"/>
</dbReference>
<dbReference type="GO" id="GO:0005524">
    <property type="term" value="F:ATP binding"/>
    <property type="evidence" value="ECO:0007669"/>
    <property type="project" value="UniProtKB-KW"/>
</dbReference>
<accession>A0A0R2LIZ3</accession>
<reference evidence="18 19" key="1">
    <citation type="journal article" date="2015" name="Genome Announc.">
        <title>Expanding the biotechnology potential of lactobacilli through comparative genomics of 213 strains and associated genera.</title>
        <authorList>
            <person name="Sun Z."/>
            <person name="Harris H.M."/>
            <person name="McCann A."/>
            <person name="Guo C."/>
            <person name="Argimon S."/>
            <person name="Zhang W."/>
            <person name="Yang X."/>
            <person name="Jeffery I.B."/>
            <person name="Cooney J.C."/>
            <person name="Kagawa T.F."/>
            <person name="Liu W."/>
            <person name="Song Y."/>
            <person name="Salvetti E."/>
            <person name="Wrobel A."/>
            <person name="Rasinkangas P."/>
            <person name="Parkhill J."/>
            <person name="Rea M.C."/>
            <person name="O'Sullivan O."/>
            <person name="Ritari J."/>
            <person name="Douillard F.P."/>
            <person name="Paul Ross R."/>
            <person name="Yang R."/>
            <person name="Briner A.E."/>
            <person name="Felis G.E."/>
            <person name="de Vos W.M."/>
            <person name="Barrangou R."/>
            <person name="Klaenhammer T.R."/>
            <person name="Caufield P.W."/>
            <person name="Cui Y."/>
            <person name="Zhang H."/>
            <person name="O'Toole P.W."/>
        </authorList>
    </citation>
    <scope>NUCLEOTIDE SEQUENCE [LARGE SCALE GENOMIC DNA]</scope>
    <source>
        <strain evidence="18 19">NBRC 103219</strain>
    </source>
</reference>
<evidence type="ECO:0000259" key="17">
    <source>
        <dbReference type="Pfam" id="PF17755"/>
    </source>
</evidence>
<evidence type="ECO:0000256" key="2">
    <source>
        <dbReference type="ARBA" id="ARBA00022490"/>
    </source>
</evidence>
<evidence type="ECO:0000313" key="19">
    <source>
        <dbReference type="Proteomes" id="UP000051886"/>
    </source>
</evidence>
<dbReference type="GO" id="GO:0006281">
    <property type="term" value="P:DNA repair"/>
    <property type="evidence" value="ECO:0007669"/>
    <property type="project" value="UniProtKB-KW"/>
</dbReference>
<keyword evidence="13" id="KW-0234">DNA repair</keyword>
<gene>
    <name evidence="18" type="ORF">IV66_GL000268</name>
</gene>
<comment type="subcellular location">
    <subcellularLocation>
        <location evidence="1">Cytoplasm</location>
    </subcellularLocation>
</comment>
<evidence type="ECO:0000256" key="10">
    <source>
        <dbReference type="ARBA" id="ARBA00022840"/>
    </source>
</evidence>
<dbReference type="InterPro" id="IPR017871">
    <property type="entry name" value="ABC_transporter-like_CS"/>
</dbReference>
<evidence type="ECO:0000256" key="16">
    <source>
        <dbReference type="ARBA" id="ARBA00042156"/>
    </source>
</evidence>
<dbReference type="PANTHER" id="PTHR43152:SF3">
    <property type="entry name" value="UVRABC SYSTEM PROTEIN A"/>
    <property type="match status" value="1"/>
</dbReference>
<comment type="caution">
    <text evidence="18">The sequence shown here is derived from an EMBL/GenBank/DDBJ whole genome shotgun (WGS) entry which is preliminary data.</text>
</comment>
<evidence type="ECO:0000256" key="8">
    <source>
        <dbReference type="ARBA" id="ARBA00022771"/>
    </source>
</evidence>
<dbReference type="Gene3D" id="1.10.8.280">
    <property type="entry name" value="ABC transporter ATPase domain-like"/>
    <property type="match status" value="1"/>
</dbReference>
<dbReference type="GO" id="GO:0008270">
    <property type="term" value="F:zinc ion binding"/>
    <property type="evidence" value="ECO:0007669"/>
    <property type="project" value="UniProtKB-KW"/>
</dbReference>
<keyword evidence="8" id="KW-0863">Zinc-finger</keyword>
<evidence type="ECO:0000256" key="5">
    <source>
        <dbReference type="ARBA" id="ARBA00022741"/>
    </source>
</evidence>
<evidence type="ECO:0000256" key="3">
    <source>
        <dbReference type="ARBA" id="ARBA00022723"/>
    </source>
</evidence>
<keyword evidence="19" id="KW-1185">Reference proteome</keyword>
<comment type="similarity">
    <text evidence="14">Belongs to the ABC transporter superfamily. UvrA family.</text>
</comment>
<evidence type="ECO:0000313" key="18">
    <source>
        <dbReference type="EMBL" id="KRO01383.1"/>
    </source>
</evidence>
<keyword evidence="9" id="KW-0862">Zinc</keyword>
<dbReference type="GO" id="GO:0004518">
    <property type="term" value="F:nuclease activity"/>
    <property type="evidence" value="ECO:0007669"/>
    <property type="project" value="UniProtKB-KW"/>
</dbReference>
<evidence type="ECO:0000256" key="4">
    <source>
        <dbReference type="ARBA" id="ARBA00022737"/>
    </source>
</evidence>
<keyword evidence="3" id="KW-0479">Metal-binding</keyword>
<keyword evidence="7" id="KW-0228">DNA excision</keyword>
<dbReference type="EMBL" id="JQCN01000008">
    <property type="protein sequence ID" value="KRO01383.1"/>
    <property type="molecule type" value="Genomic_DNA"/>
</dbReference>
<evidence type="ECO:0000256" key="6">
    <source>
        <dbReference type="ARBA" id="ARBA00022763"/>
    </source>
</evidence>
<dbReference type="PATRIC" id="fig|449659.4.peg.266"/>
<evidence type="ECO:0000256" key="14">
    <source>
        <dbReference type="ARBA" id="ARBA00038000"/>
    </source>
</evidence>